<feature type="transmembrane region" description="Helical" evidence="1">
    <location>
        <begin position="178"/>
        <end position="199"/>
    </location>
</feature>
<dbReference type="CDD" id="cd12797">
    <property type="entry name" value="M23_peptidase"/>
    <property type="match status" value="1"/>
</dbReference>
<dbReference type="Proteomes" id="UP001209885">
    <property type="component" value="Unassembled WGS sequence"/>
</dbReference>
<comment type="caution">
    <text evidence="4">The sequence shown here is derived from an EMBL/GenBank/DDBJ whole genome shotgun (WGS) entry which is preliminary data.</text>
</comment>
<dbReference type="InterPro" id="IPR008756">
    <property type="entry name" value="Peptidase_M56"/>
</dbReference>
<evidence type="ECO:0000313" key="4">
    <source>
        <dbReference type="EMBL" id="MCX2742734.1"/>
    </source>
</evidence>
<proteinExistence type="predicted"/>
<sequence length="423" mass="47658">MNKFLVYIAEVSIVFSLLTTIYYVFFRRLTFYSLNRFILLSIIPVSLIIPQLKLNFGFSESVLASPFSEIGLASAGAEVITEGKVSSGIIDMNEITLWIYFSGMVIFSFIFIYNITRFFLLAKRSSSQDFNGYKVIQTDIPYVFSCFKMIFLPKNYDLASHESILEHEKAHIRMYHTIDLTITELFIILSWFNPFVLLFRSQLKSVHEYQADQQVISSGVRKSDYLQIMLSSITMTSSPGITSSFNSLTIKERIEMITKNKSKRTEQLKYLILVPALAFMVSAFAHFIGSEPKVIPIQKGYEYKLTAKFNKHVVIPEKGIDKVHGGIDIAAKEGTPVVASGAGKVIHAKMKGNWGNLVIIDHGDGLISRYAHLQKFDVKVGEEVGEGDVIGKVGNTGKSTGPHLHFEVERDGKKLDPEDFIKL</sequence>
<reference evidence="4 5" key="1">
    <citation type="submission" date="2022-11" db="EMBL/GenBank/DDBJ databases">
        <title>The characterization of three novel Bacteroidetes species and genomic analysis of their roles in tidal elemental geochemical cycles.</title>
        <authorList>
            <person name="Ma K."/>
        </authorList>
    </citation>
    <scope>NUCLEOTIDE SEQUENCE [LARGE SCALE GENOMIC DNA]</scope>
    <source>
        <strain evidence="4 5">M17</strain>
    </source>
</reference>
<feature type="transmembrane region" description="Helical" evidence="1">
    <location>
        <begin position="270"/>
        <end position="289"/>
    </location>
</feature>
<dbReference type="Gene3D" id="2.70.70.10">
    <property type="entry name" value="Glucose Permease (Domain IIA)"/>
    <property type="match status" value="1"/>
</dbReference>
<evidence type="ECO:0000259" key="3">
    <source>
        <dbReference type="Pfam" id="PF05569"/>
    </source>
</evidence>
<keyword evidence="5" id="KW-1185">Reference proteome</keyword>
<dbReference type="CDD" id="cd07341">
    <property type="entry name" value="M56_BlaR1_MecR1_like"/>
    <property type="match status" value="1"/>
</dbReference>
<gene>
    <name evidence="4" type="ORF">OO013_02590</name>
</gene>
<name>A0ABT3RMY5_9BACT</name>
<protein>
    <submittedName>
        <fullName evidence="4">M23/M56 family metallopeptidase</fullName>
    </submittedName>
</protein>
<feature type="transmembrane region" description="Helical" evidence="1">
    <location>
        <begin position="225"/>
        <end position="249"/>
    </location>
</feature>
<feature type="domain" description="M23ase beta-sheet core" evidence="2">
    <location>
        <begin position="323"/>
        <end position="417"/>
    </location>
</feature>
<evidence type="ECO:0000313" key="5">
    <source>
        <dbReference type="Proteomes" id="UP001209885"/>
    </source>
</evidence>
<dbReference type="EMBL" id="JAPFQN010000002">
    <property type="protein sequence ID" value="MCX2742734.1"/>
    <property type="molecule type" value="Genomic_DNA"/>
</dbReference>
<evidence type="ECO:0000259" key="2">
    <source>
        <dbReference type="Pfam" id="PF01551"/>
    </source>
</evidence>
<feature type="transmembrane region" description="Helical" evidence="1">
    <location>
        <begin position="37"/>
        <end position="58"/>
    </location>
</feature>
<dbReference type="Pfam" id="PF05569">
    <property type="entry name" value="Peptidase_M56"/>
    <property type="match status" value="1"/>
</dbReference>
<evidence type="ECO:0000256" key="1">
    <source>
        <dbReference type="SAM" id="Phobius"/>
    </source>
</evidence>
<feature type="transmembrane region" description="Helical" evidence="1">
    <location>
        <begin position="97"/>
        <end position="116"/>
    </location>
</feature>
<keyword evidence="1" id="KW-1133">Transmembrane helix</keyword>
<dbReference type="PANTHER" id="PTHR21666:SF270">
    <property type="entry name" value="MUREIN HYDROLASE ACTIVATOR ENVC"/>
    <property type="match status" value="1"/>
</dbReference>
<dbReference type="InterPro" id="IPR016047">
    <property type="entry name" value="M23ase_b-sheet_dom"/>
</dbReference>
<organism evidence="4 5">
    <name type="scientific">Mangrovivirga halotolerans</name>
    <dbReference type="NCBI Taxonomy" id="2993936"/>
    <lineage>
        <taxon>Bacteria</taxon>
        <taxon>Pseudomonadati</taxon>
        <taxon>Bacteroidota</taxon>
        <taxon>Cytophagia</taxon>
        <taxon>Cytophagales</taxon>
        <taxon>Mangrovivirgaceae</taxon>
        <taxon>Mangrovivirga</taxon>
    </lineage>
</organism>
<dbReference type="Pfam" id="PF01551">
    <property type="entry name" value="Peptidase_M23"/>
    <property type="match status" value="1"/>
</dbReference>
<feature type="transmembrane region" description="Helical" evidence="1">
    <location>
        <begin position="6"/>
        <end position="25"/>
    </location>
</feature>
<accession>A0ABT3RMY5</accession>
<dbReference type="PANTHER" id="PTHR21666">
    <property type="entry name" value="PEPTIDASE-RELATED"/>
    <property type="match status" value="1"/>
</dbReference>
<dbReference type="RefSeq" id="WP_266055045.1">
    <property type="nucleotide sequence ID" value="NZ_JAPFQN010000002.1"/>
</dbReference>
<dbReference type="InterPro" id="IPR050570">
    <property type="entry name" value="Cell_wall_metabolism_enzyme"/>
</dbReference>
<keyword evidence="1" id="KW-0812">Transmembrane</keyword>
<feature type="domain" description="Peptidase M56" evidence="3">
    <location>
        <begin position="137"/>
        <end position="257"/>
    </location>
</feature>
<keyword evidence="1" id="KW-0472">Membrane</keyword>
<dbReference type="SUPFAM" id="SSF51261">
    <property type="entry name" value="Duplicated hybrid motif"/>
    <property type="match status" value="1"/>
</dbReference>
<dbReference type="InterPro" id="IPR011055">
    <property type="entry name" value="Dup_hybrid_motif"/>
</dbReference>